<dbReference type="InterPro" id="IPR048591">
    <property type="entry name" value="WDHD1/CFT4_hel"/>
</dbReference>
<dbReference type="InterPro" id="IPR015943">
    <property type="entry name" value="WD40/YVTN_repeat-like_dom_sf"/>
</dbReference>
<dbReference type="GO" id="GO:0006281">
    <property type="term" value="P:DNA repair"/>
    <property type="evidence" value="ECO:0007669"/>
    <property type="project" value="TreeGrafter"/>
</dbReference>
<dbReference type="Pfam" id="PF24817">
    <property type="entry name" value="WD40_WDHD1_1st"/>
    <property type="match status" value="1"/>
</dbReference>
<dbReference type="InParanoid" id="A0A3N4LXL2"/>
<dbReference type="Proteomes" id="UP000267821">
    <property type="component" value="Unassembled WGS sequence"/>
</dbReference>
<keyword evidence="3" id="KW-0677">Repeat</keyword>
<dbReference type="STRING" id="1051890.A0A3N4LXL2"/>
<feature type="domain" description="WDHD1/CFT4 helical bundle" evidence="8">
    <location>
        <begin position="706"/>
        <end position="806"/>
    </location>
</feature>
<dbReference type="InterPro" id="IPR022100">
    <property type="entry name" value="WDHD1/CFT4_beta-prop_2nd"/>
</dbReference>
<feature type="repeat" description="WD" evidence="5">
    <location>
        <begin position="228"/>
        <end position="269"/>
    </location>
</feature>
<dbReference type="EMBL" id="ML121535">
    <property type="protein sequence ID" value="RPB26319.1"/>
    <property type="molecule type" value="Genomic_DNA"/>
</dbReference>
<evidence type="ECO:0000259" key="9">
    <source>
        <dbReference type="Pfam" id="PF24817"/>
    </source>
</evidence>
<name>A0A3N4LXL2_9PEZI</name>
<dbReference type="SMART" id="SM00320">
    <property type="entry name" value="WD40"/>
    <property type="match status" value="6"/>
</dbReference>
<evidence type="ECO:0000259" key="7">
    <source>
        <dbReference type="Pfam" id="PF12341"/>
    </source>
</evidence>
<dbReference type="InterPro" id="IPR001680">
    <property type="entry name" value="WD40_rpt"/>
</dbReference>
<evidence type="ECO:0000256" key="6">
    <source>
        <dbReference type="SAM" id="MobiDB-lite"/>
    </source>
</evidence>
<feature type="region of interest" description="Disordered" evidence="6">
    <location>
        <begin position="307"/>
        <end position="352"/>
    </location>
</feature>
<evidence type="ECO:0000256" key="5">
    <source>
        <dbReference type="PROSITE-ProRule" id="PRU00221"/>
    </source>
</evidence>
<dbReference type="InterPro" id="IPR036322">
    <property type="entry name" value="WD40_repeat_dom_sf"/>
</dbReference>
<protein>
    <submittedName>
        <fullName evidence="10">WD40 repeat-like protein</fullName>
    </submittedName>
</protein>
<keyword evidence="11" id="KW-1185">Reference proteome</keyword>
<evidence type="ECO:0000256" key="1">
    <source>
        <dbReference type="ARBA" id="ARBA00004123"/>
    </source>
</evidence>
<dbReference type="InterPro" id="IPR057646">
    <property type="entry name" value="WD40_WDHD1_1st"/>
</dbReference>
<dbReference type="PROSITE" id="PS50082">
    <property type="entry name" value="WD_REPEATS_2"/>
    <property type="match status" value="2"/>
</dbReference>
<organism evidence="10 11">
    <name type="scientific">Terfezia boudieri ATCC MYA-4762</name>
    <dbReference type="NCBI Taxonomy" id="1051890"/>
    <lineage>
        <taxon>Eukaryota</taxon>
        <taxon>Fungi</taxon>
        <taxon>Dikarya</taxon>
        <taxon>Ascomycota</taxon>
        <taxon>Pezizomycotina</taxon>
        <taxon>Pezizomycetes</taxon>
        <taxon>Pezizales</taxon>
        <taxon>Pezizaceae</taxon>
        <taxon>Terfezia</taxon>
    </lineage>
</organism>
<sequence>MSSTRRPDRRYAHPPGATFTAYSPDGRYIITAGTNNAVRKYTVASEDEPETIDDCQESNTGLAVANDKFIIGSEDGTVSLFNMSSNELDQILVRCSLPVRDVALSPDGNWAAVASDETAVKVVNTNDNVQIMYLREQSRSVKHVTFHPTGAYLAASGTDGVIYIYSISSQQPSLIKKVEGVVRALEPDDDATSKAAWSPDGRAFAVVTPTKDIVVISRSTWERQRTFSTGHTGHINDIAWSPNGAFLASAGADGKLVIWESKTQTIIKKYDQPKVKSISWHPKENTLSLTNNDGELVTLPNVLPPDQEGLLLRPPLLNDTSDAGTTDKPTPRQRRDRSLSRDPLDELMGLDDDDDFIIDDDGMGYAEPKSNNVNKRGFEYIHDDGYNPSTKRRAYDAWEPTTHAPFQPGSTPWRGGRKYLALNLIGFVWTVDQETHNTVTVEFYDRDLYRDFHFTDPYLYDKACLNENGALFSSPKTDSKPAYLFYRPHSTWSTRADWRIQMPEGEDITAISLSNSYIIALTSKSYLRVYTLFGTPLRIHRHPHSPVVTCASWRDYVMVLSNGPVAATGHTTLTYSIMNIKHDETLQADAIIALPPNGVLKSIFFSEEGNPVIYDSEGVLLVLQHWRSPGQANWVPVLDTTQIDSKTTNTKTVEYWPVAVAHDKFHCIVLRPAEKYPYFPRPLLSEFDFKIPLSSSTSTSTQSAPHEETLVRESLLLSLLEDLIGARPSTSEEGHARSTREHAIDRAILQMLAVECRDDKGEKALELCRLFRDRDKGLELAGRIAVKYGRGVLAGKIAALGEEEEMEFL</sequence>
<comment type="subcellular location">
    <subcellularLocation>
        <location evidence="1">Nucleus</location>
    </subcellularLocation>
</comment>
<gene>
    <name evidence="10" type="ORF">L211DRAFT_805133</name>
</gene>
<reference evidence="10 11" key="1">
    <citation type="journal article" date="2018" name="Nat. Ecol. Evol.">
        <title>Pezizomycetes genomes reveal the molecular basis of ectomycorrhizal truffle lifestyle.</title>
        <authorList>
            <person name="Murat C."/>
            <person name="Payen T."/>
            <person name="Noel B."/>
            <person name="Kuo A."/>
            <person name="Morin E."/>
            <person name="Chen J."/>
            <person name="Kohler A."/>
            <person name="Krizsan K."/>
            <person name="Balestrini R."/>
            <person name="Da Silva C."/>
            <person name="Montanini B."/>
            <person name="Hainaut M."/>
            <person name="Levati E."/>
            <person name="Barry K.W."/>
            <person name="Belfiori B."/>
            <person name="Cichocki N."/>
            <person name="Clum A."/>
            <person name="Dockter R.B."/>
            <person name="Fauchery L."/>
            <person name="Guy J."/>
            <person name="Iotti M."/>
            <person name="Le Tacon F."/>
            <person name="Lindquist E.A."/>
            <person name="Lipzen A."/>
            <person name="Malagnac F."/>
            <person name="Mello A."/>
            <person name="Molinier V."/>
            <person name="Miyauchi S."/>
            <person name="Poulain J."/>
            <person name="Riccioni C."/>
            <person name="Rubini A."/>
            <person name="Sitrit Y."/>
            <person name="Splivallo R."/>
            <person name="Traeger S."/>
            <person name="Wang M."/>
            <person name="Zifcakova L."/>
            <person name="Wipf D."/>
            <person name="Zambonelli A."/>
            <person name="Paolocci F."/>
            <person name="Nowrousian M."/>
            <person name="Ottonello S."/>
            <person name="Baldrian P."/>
            <person name="Spatafora J.W."/>
            <person name="Henrissat B."/>
            <person name="Nagy L.G."/>
            <person name="Aury J.M."/>
            <person name="Wincker P."/>
            <person name="Grigoriev I.V."/>
            <person name="Bonfante P."/>
            <person name="Martin F.M."/>
        </authorList>
    </citation>
    <scope>NUCLEOTIDE SEQUENCE [LARGE SCALE GENOMIC DNA]</scope>
    <source>
        <strain evidence="10 11">ATCC MYA-4762</strain>
    </source>
</reference>
<evidence type="ECO:0000259" key="8">
    <source>
        <dbReference type="Pfam" id="PF20946"/>
    </source>
</evidence>
<dbReference type="GO" id="GO:0003682">
    <property type="term" value="F:chromatin binding"/>
    <property type="evidence" value="ECO:0007669"/>
    <property type="project" value="TreeGrafter"/>
</dbReference>
<dbReference type="AlphaFoldDB" id="A0A3N4LXL2"/>
<dbReference type="PANTHER" id="PTHR19932">
    <property type="entry name" value="WD REPEAT AND HMG-BOX DNA BINDING PROTEIN"/>
    <property type="match status" value="1"/>
</dbReference>
<evidence type="ECO:0000256" key="2">
    <source>
        <dbReference type="ARBA" id="ARBA00022574"/>
    </source>
</evidence>
<dbReference type="GO" id="GO:0043596">
    <property type="term" value="C:nuclear replication fork"/>
    <property type="evidence" value="ECO:0007669"/>
    <property type="project" value="TreeGrafter"/>
</dbReference>
<dbReference type="Gene3D" id="2.130.10.10">
    <property type="entry name" value="YVTN repeat-like/Quinoprotein amine dehydrogenase"/>
    <property type="match status" value="2"/>
</dbReference>
<dbReference type="SUPFAM" id="SSF50978">
    <property type="entry name" value="WD40 repeat-like"/>
    <property type="match status" value="1"/>
</dbReference>
<dbReference type="FunCoup" id="A0A3N4LXL2">
    <property type="interactions" value="352"/>
</dbReference>
<dbReference type="Pfam" id="PF12341">
    <property type="entry name" value="Mcl1_mid"/>
    <property type="match status" value="1"/>
</dbReference>
<dbReference type="CDD" id="cd00200">
    <property type="entry name" value="WD40"/>
    <property type="match status" value="1"/>
</dbReference>
<accession>A0A3N4LXL2</accession>
<feature type="repeat" description="WD" evidence="5">
    <location>
        <begin position="134"/>
        <end position="175"/>
    </location>
</feature>
<keyword evidence="2 5" id="KW-0853">WD repeat</keyword>
<dbReference type="GO" id="GO:0006261">
    <property type="term" value="P:DNA-templated DNA replication"/>
    <property type="evidence" value="ECO:0007669"/>
    <property type="project" value="TreeGrafter"/>
</dbReference>
<dbReference type="OrthoDB" id="427368at2759"/>
<dbReference type="PANTHER" id="PTHR19932:SF10">
    <property type="entry name" value="WD REPEAT AND HMG-BOX DNA-BINDING PROTEIN 1"/>
    <property type="match status" value="1"/>
</dbReference>
<dbReference type="GO" id="GO:0000278">
    <property type="term" value="P:mitotic cell cycle"/>
    <property type="evidence" value="ECO:0007669"/>
    <property type="project" value="TreeGrafter"/>
</dbReference>
<proteinExistence type="predicted"/>
<evidence type="ECO:0000256" key="4">
    <source>
        <dbReference type="ARBA" id="ARBA00023242"/>
    </source>
</evidence>
<evidence type="ECO:0000313" key="10">
    <source>
        <dbReference type="EMBL" id="RPB26319.1"/>
    </source>
</evidence>
<dbReference type="Pfam" id="PF20946">
    <property type="entry name" value="Ctf4_C"/>
    <property type="match status" value="1"/>
</dbReference>
<evidence type="ECO:0000313" key="11">
    <source>
        <dbReference type="Proteomes" id="UP000267821"/>
    </source>
</evidence>
<feature type="compositionally biased region" description="Polar residues" evidence="6">
    <location>
        <begin position="318"/>
        <end position="328"/>
    </location>
</feature>
<keyword evidence="4" id="KW-0539">Nucleus</keyword>
<feature type="domain" description="WDHD1 first WD40" evidence="9">
    <location>
        <begin position="10"/>
        <end position="296"/>
    </location>
</feature>
<dbReference type="PROSITE" id="PS50294">
    <property type="entry name" value="WD_REPEATS_REGION"/>
    <property type="match status" value="1"/>
</dbReference>
<evidence type="ECO:0000256" key="3">
    <source>
        <dbReference type="ARBA" id="ARBA00022737"/>
    </source>
</evidence>
<feature type="domain" description="WDHD1/CFT4 second beta-propeller" evidence="7">
    <location>
        <begin position="405"/>
        <end position="693"/>
    </location>
</feature>